<evidence type="ECO:0000259" key="4">
    <source>
        <dbReference type="PROSITE" id="PS50932"/>
    </source>
</evidence>
<keyword evidence="6" id="KW-1185">Reference proteome</keyword>
<accession>A0ABW4NVY1</accession>
<feature type="domain" description="HTH lacI-type" evidence="4">
    <location>
        <begin position="4"/>
        <end position="58"/>
    </location>
</feature>
<dbReference type="CDD" id="cd01392">
    <property type="entry name" value="HTH_LacI"/>
    <property type="match status" value="1"/>
</dbReference>
<dbReference type="CDD" id="cd01542">
    <property type="entry name" value="PBP1_TreR-like"/>
    <property type="match status" value="1"/>
</dbReference>
<dbReference type="NCBIfam" id="TIGR02405">
    <property type="entry name" value="trehalos_R_Ecol"/>
    <property type="match status" value="1"/>
</dbReference>
<dbReference type="InterPro" id="IPR010982">
    <property type="entry name" value="Lambda_DNA-bd_dom_sf"/>
</dbReference>
<evidence type="ECO:0000313" key="6">
    <source>
        <dbReference type="Proteomes" id="UP001597420"/>
    </source>
</evidence>
<gene>
    <name evidence="5" type="primary">treR</name>
    <name evidence="5" type="ORF">ACFSAV_10560</name>
</gene>
<evidence type="ECO:0000313" key="5">
    <source>
        <dbReference type="EMBL" id="MFD1806797.1"/>
    </source>
</evidence>
<evidence type="ECO:0000256" key="3">
    <source>
        <dbReference type="ARBA" id="ARBA00023163"/>
    </source>
</evidence>
<proteinExistence type="predicted"/>
<dbReference type="PROSITE" id="PS50932">
    <property type="entry name" value="HTH_LACI_2"/>
    <property type="match status" value="1"/>
</dbReference>
<dbReference type="PROSITE" id="PS00356">
    <property type="entry name" value="HTH_LACI_1"/>
    <property type="match status" value="1"/>
</dbReference>
<dbReference type="Pfam" id="PF13377">
    <property type="entry name" value="Peripla_BP_3"/>
    <property type="match status" value="1"/>
</dbReference>
<dbReference type="Pfam" id="PF00356">
    <property type="entry name" value="LacI"/>
    <property type="match status" value="1"/>
</dbReference>
<dbReference type="PRINTS" id="PR00036">
    <property type="entry name" value="HTHLACI"/>
</dbReference>
<protein>
    <submittedName>
        <fullName evidence="5">Trehalose operon repressor TreR</fullName>
    </submittedName>
</protein>
<dbReference type="EMBL" id="JBHUFP010000025">
    <property type="protein sequence ID" value="MFD1806797.1"/>
    <property type="molecule type" value="Genomic_DNA"/>
</dbReference>
<evidence type="ECO:0000256" key="2">
    <source>
        <dbReference type="ARBA" id="ARBA00023125"/>
    </source>
</evidence>
<dbReference type="InterPro" id="IPR046335">
    <property type="entry name" value="LacI/GalR-like_sensor"/>
</dbReference>
<dbReference type="Gene3D" id="3.40.50.2300">
    <property type="match status" value="2"/>
</dbReference>
<dbReference type="PANTHER" id="PTHR30146:SF146">
    <property type="entry name" value="HTH-TYPE TRANSCRIPTIONAL REGULATOR TRER"/>
    <property type="match status" value="1"/>
</dbReference>
<sequence length="314" mass="35300">MTKLTIKDIARLSAVGKSTVSRVLNNDPNVSDNTRERVQKIIAQYGFQPSKSARAMRGVSDRVIGIIVTRLSSTAENQALSSILPLLYAQQCEPIIVESQFNPQLVDEHLAFFHQRRVDGVILFAFSELEEQSLQTWQHKMVVIAKNYPSLSSVYYDDQKAVQLLMTHLYAQGHRKISYLGVDDRDMTTGYARHQAYLHFCQQHDLQPCALQGELGYEWAYQHTSAVIFPEVSALVCATDTLAIGALKYLQEQQLTHIQVCGVGKSPLLHFLFPNVLSVDLGFAQVGEIAVKQLVALLENQPIQQHCLDCRLVF</sequence>
<dbReference type="InterPro" id="IPR028082">
    <property type="entry name" value="Peripla_BP_I"/>
</dbReference>
<dbReference type="RefSeq" id="WP_379099420.1">
    <property type="nucleotide sequence ID" value="NZ_JBHUFP010000025.1"/>
</dbReference>
<keyword evidence="2" id="KW-0238">DNA-binding</keyword>
<name>A0ABW4NVY1_9PAST</name>
<organism evidence="5 6">
    <name type="scientific">Pasteurella oralis</name>
    <dbReference type="NCBI Taxonomy" id="1071947"/>
    <lineage>
        <taxon>Bacteria</taxon>
        <taxon>Pseudomonadati</taxon>
        <taxon>Pseudomonadota</taxon>
        <taxon>Gammaproteobacteria</taxon>
        <taxon>Pasteurellales</taxon>
        <taxon>Pasteurellaceae</taxon>
        <taxon>Pasteurella</taxon>
    </lineage>
</organism>
<comment type="caution">
    <text evidence="5">The sequence shown here is derived from an EMBL/GenBank/DDBJ whole genome shotgun (WGS) entry which is preliminary data.</text>
</comment>
<evidence type="ECO:0000256" key="1">
    <source>
        <dbReference type="ARBA" id="ARBA00023015"/>
    </source>
</evidence>
<dbReference type="InterPro" id="IPR000843">
    <property type="entry name" value="HTH_LacI"/>
</dbReference>
<reference evidence="6" key="1">
    <citation type="journal article" date="2019" name="Int. J. Syst. Evol. Microbiol.">
        <title>The Global Catalogue of Microorganisms (GCM) 10K type strain sequencing project: providing services to taxonomists for standard genome sequencing and annotation.</title>
        <authorList>
            <consortium name="The Broad Institute Genomics Platform"/>
            <consortium name="The Broad Institute Genome Sequencing Center for Infectious Disease"/>
            <person name="Wu L."/>
            <person name="Ma J."/>
        </authorList>
    </citation>
    <scope>NUCLEOTIDE SEQUENCE [LARGE SCALE GENOMIC DNA]</scope>
    <source>
        <strain evidence="6">CCM 7950</strain>
    </source>
</reference>
<dbReference type="SUPFAM" id="SSF47413">
    <property type="entry name" value="lambda repressor-like DNA-binding domains"/>
    <property type="match status" value="1"/>
</dbReference>
<dbReference type="Gene3D" id="1.10.260.40">
    <property type="entry name" value="lambda repressor-like DNA-binding domains"/>
    <property type="match status" value="1"/>
</dbReference>
<dbReference type="PANTHER" id="PTHR30146">
    <property type="entry name" value="LACI-RELATED TRANSCRIPTIONAL REPRESSOR"/>
    <property type="match status" value="1"/>
</dbReference>
<dbReference type="InterPro" id="IPR012771">
    <property type="entry name" value="Trehalos_R_gpbac"/>
</dbReference>
<keyword evidence="1" id="KW-0805">Transcription regulation</keyword>
<dbReference type="SMART" id="SM00354">
    <property type="entry name" value="HTH_LACI"/>
    <property type="match status" value="1"/>
</dbReference>
<dbReference type="SUPFAM" id="SSF53822">
    <property type="entry name" value="Periplasmic binding protein-like I"/>
    <property type="match status" value="1"/>
</dbReference>
<dbReference type="Proteomes" id="UP001597420">
    <property type="component" value="Unassembled WGS sequence"/>
</dbReference>
<keyword evidence="3" id="KW-0804">Transcription</keyword>